<protein>
    <submittedName>
        <fullName evidence="2">Uncharacterized protein</fullName>
    </submittedName>
</protein>
<name>A0A5S6QTS5_TRIMR</name>
<organism evidence="1 2">
    <name type="scientific">Trichuris muris</name>
    <name type="common">Mouse whipworm</name>
    <dbReference type="NCBI Taxonomy" id="70415"/>
    <lineage>
        <taxon>Eukaryota</taxon>
        <taxon>Metazoa</taxon>
        <taxon>Ecdysozoa</taxon>
        <taxon>Nematoda</taxon>
        <taxon>Enoplea</taxon>
        <taxon>Dorylaimia</taxon>
        <taxon>Trichinellida</taxon>
        <taxon>Trichuridae</taxon>
        <taxon>Trichuris</taxon>
    </lineage>
</organism>
<proteinExistence type="predicted"/>
<accession>A0A5S6QTS5</accession>
<dbReference type="AlphaFoldDB" id="A0A5S6QTS5"/>
<dbReference type="WBParaSite" id="TMUE_2000010292.1">
    <property type="protein sequence ID" value="TMUE_2000010292.1"/>
    <property type="gene ID" value="WBGene00300932"/>
</dbReference>
<evidence type="ECO:0000313" key="2">
    <source>
        <dbReference type="WBParaSite" id="TMUE_2000010292.1"/>
    </source>
</evidence>
<evidence type="ECO:0000313" key="1">
    <source>
        <dbReference type="Proteomes" id="UP000046395"/>
    </source>
</evidence>
<keyword evidence="1" id="KW-1185">Reference proteome</keyword>
<sequence length="83" mass="9098">MTGNETEKIPKCKVTHCCGVRSVPALFLSKTICQIRTDRLCMLTKGQRKAFARCIGHVKGAHSRSTSALTEATTSSVQDVSEW</sequence>
<dbReference type="Proteomes" id="UP000046395">
    <property type="component" value="Unassembled WGS sequence"/>
</dbReference>
<reference evidence="2" key="1">
    <citation type="submission" date="2019-12" db="UniProtKB">
        <authorList>
            <consortium name="WormBaseParasite"/>
        </authorList>
    </citation>
    <scope>IDENTIFICATION</scope>
</reference>